<keyword evidence="3" id="KW-0486">Methionine biosynthesis</keyword>
<dbReference type="AlphaFoldDB" id="A0A9D1X2L9"/>
<sequence>MEDAIRAIEPDNPLIGPKKTILDYDTVALDDEQHALVIIDQTKLPSRIEILSLTAQEDIWDAIYLLKVRGAPAIGVAAAIGIYLAAREIAEGTADASGQAASAGQTATGQTASAGRPVTDYEEFLRRFREASAYLNSSRPTAVNLSWALQRMENVVLAHKGDSVAQIVAALHDEALAIREEDILVCQSIGKYGLSLVKPGDGLLTHCNAGQLATVKYGTATAPMYLGQEKGYHFKVYCDETRPLLQGARLTSFELFSAGLDVTLLCDNMSASLMREGKIQAVFVGCDRVAKNGDTANKIGTSMAALAAKRYGVPFYVCAPTSTIDMSTATGDDIVIEQRKPEEVTDMWYEKPMTAPGVKVYNPAFDVTGHDLITGIVTEFGIAYPPYEESFQEIFLKKQIRDTVQRMMKDMDIK</sequence>
<organism evidence="4 5">
    <name type="scientific">Candidatus Anaerobutyricum stercoripullorum</name>
    <dbReference type="NCBI Taxonomy" id="2838456"/>
    <lineage>
        <taxon>Bacteria</taxon>
        <taxon>Bacillati</taxon>
        <taxon>Bacillota</taxon>
        <taxon>Clostridia</taxon>
        <taxon>Lachnospirales</taxon>
        <taxon>Lachnospiraceae</taxon>
        <taxon>Anaerobutyricum</taxon>
    </lineage>
</organism>
<dbReference type="GO" id="GO:0019509">
    <property type="term" value="P:L-methionine salvage from methylthioadenosine"/>
    <property type="evidence" value="ECO:0007669"/>
    <property type="project" value="UniProtKB-UniRule"/>
</dbReference>
<name>A0A9D1X2L9_9FIRM</name>
<feature type="binding site" evidence="3">
    <location>
        <position position="139"/>
    </location>
    <ligand>
        <name>substrate</name>
    </ligand>
</feature>
<dbReference type="NCBIfam" id="TIGR00524">
    <property type="entry name" value="eIF-2B_rel"/>
    <property type="match status" value="1"/>
</dbReference>
<dbReference type="NCBIfam" id="NF004326">
    <property type="entry name" value="PRK05720.1"/>
    <property type="match status" value="1"/>
</dbReference>
<dbReference type="SUPFAM" id="SSF100950">
    <property type="entry name" value="NagB/RpiA/CoA transferase-like"/>
    <property type="match status" value="1"/>
</dbReference>
<comment type="caution">
    <text evidence="4">The sequence shown here is derived from an EMBL/GenBank/DDBJ whole genome shotgun (WGS) entry which is preliminary data.</text>
</comment>
<dbReference type="InterPro" id="IPR000649">
    <property type="entry name" value="IF-2B-related"/>
</dbReference>
<dbReference type="InterPro" id="IPR005251">
    <property type="entry name" value="IF-M1Pi"/>
</dbReference>
<dbReference type="GO" id="GO:0046523">
    <property type="term" value="F:S-methyl-5-thioribose-1-phosphate isomerase activity"/>
    <property type="evidence" value="ECO:0007669"/>
    <property type="project" value="UniProtKB-UniRule"/>
</dbReference>
<dbReference type="Proteomes" id="UP000886805">
    <property type="component" value="Unassembled WGS sequence"/>
</dbReference>
<keyword evidence="3" id="KW-0028">Amino-acid biosynthesis</keyword>
<dbReference type="PANTHER" id="PTHR43475:SF1">
    <property type="entry name" value="METHYLTHIORIBOSE-1-PHOSPHATE ISOMERASE"/>
    <property type="match status" value="1"/>
</dbReference>
<feature type="binding site" evidence="3">
    <location>
        <begin position="69"/>
        <end position="71"/>
    </location>
    <ligand>
        <name>substrate</name>
    </ligand>
</feature>
<dbReference type="FunFam" id="3.40.50.10470:FF:000006">
    <property type="entry name" value="Methylthioribose-1-phosphate isomerase"/>
    <property type="match status" value="1"/>
</dbReference>
<dbReference type="EC" id="5.3.1.23" evidence="3"/>
<gene>
    <name evidence="3 4" type="primary">mtnA</name>
    <name evidence="4" type="ORF">H9849_02280</name>
</gene>
<evidence type="ECO:0000313" key="4">
    <source>
        <dbReference type="EMBL" id="HIX71828.1"/>
    </source>
</evidence>
<dbReference type="InterPro" id="IPR011559">
    <property type="entry name" value="Initiation_fac_2B_a/b/d"/>
</dbReference>
<dbReference type="Gene3D" id="1.20.120.420">
    <property type="entry name" value="translation initiation factor eif-2b, domain 1"/>
    <property type="match status" value="1"/>
</dbReference>
<evidence type="ECO:0000256" key="2">
    <source>
        <dbReference type="ARBA" id="ARBA00052401"/>
    </source>
</evidence>
<feature type="site" description="Transition state stabilizer" evidence="3">
    <location>
        <position position="207"/>
    </location>
</feature>
<feature type="binding site" evidence="3">
    <location>
        <position position="246"/>
    </location>
    <ligand>
        <name>substrate</name>
    </ligand>
</feature>
<dbReference type="InterPro" id="IPR027363">
    <property type="entry name" value="M1Pi_N"/>
</dbReference>
<reference evidence="4" key="2">
    <citation type="submission" date="2021-04" db="EMBL/GenBank/DDBJ databases">
        <authorList>
            <person name="Gilroy R."/>
        </authorList>
    </citation>
    <scope>NUCLEOTIDE SEQUENCE</scope>
    <source>
        <strain evidence="4">ChiSxjej3B15-1167</strain>
    </source>
</reference>
<dbReference type="InterPro" id="IPR042529">
    <property type="entry name" value="IF_2B-like_C"/>
</dbReference>
<comment type="function">
    <text evidence="3">Catalyzes the interconversion of methylthioribose-1-phosphate (MTR-1-P) into methylthioribulose-1-phosphate (MTRu-1-P).</text>
</comment>
<evidence type="ECO:0000256" key="1">
    <source>
        <dbReference type="ARBA" id="ARBA00023235"/>
    </source>
</evidence>
<keyword evidence="1 3" id="KW-0413">Isomerase</keyword>
<dbReference type="NCBIfam" id="TIGR00512">
    <property type="entry name" value="salvage_mtnA"/>
    <property type="match status" value="1"/>
</dbReference>
<dbReference type="Pfam" id="PF01008">
    <property type="entry name" value="IF-2B"/>
    <property type="match status" value="1"/>
</dbReference>
<feature type="active site" description="Proton donor" evidence="3">
    <location>
        <position position="287"/>
    </location>
</feature>
<comment type="pathway">
    <text evidence="3">Amino-acid biosynthesis; L-methionine biosynthesis via salvage pathway; L-methionine from S-methyl-5-thio-alpha-D-ribose 1-phosphate: step 1/6.</text>
</comment>
<protein>
    <recommendedName>
        <fullName evidence="3">Methylthioribose-1-phosphate isomerase</fullName>
        <shortName evidence="3">M1Pi</shortName>
        <shortName evidence="3">MTR-1-P isomerase</shortName>
        <ecNumber evidence="3">5.3.1.23</ecNumber>
    </recommendedName>
    <alternativeName>
        <fullName evidence="3">S-methyl-5-thioribose-1-phosphate isomerase</fullName>
    </alternativeName>
</protein>
<dbReference type="EMBL" id="DXEQ01000065">
    <property type="protein sequence ID" value="HIX71828.1"/>
    <property type="molecule type" value="Genomic_DNA"/>
</dbReference>
<comment type="similarity">
    <text evidence="3">Belongs to the EIF-2B alpha/beta/delta subunits family. MtnA subfamily.</text>
</comment>
<dbReference type="PANTHER" id="PTHR43475">
    <property type="entry name" value="METHYLTHIORIBOSE-1-PHOSPHATE ISOMERASE"/>
    <property type="match status" value="1"/>
</dbReference>
<dbReference type="Gene3D" id="3.40.50.10470">
    <property type="entry name" value="Translation initiation factor eif-2b, domain 2"/>
    <property type="match status" value="1"/>
</dbReference>
<evidence type="ECO:0000256" key="3">
    <source>
        <dbReference type="HAMAP-Rule" id="MF_01678"/>
    </source>
</evidence>
<accession>A0A9D1X2L9</accession>
<comment type="catalytic activity">
    <reaction evidence="2 3">
        <text>5-(methylsulfanyl)-alpha-D-ribose 1-phosphate = 5-(methylsulfanyl)-D-ribulose 1-phosphate</text>
        <dbReference type="Rhea" id="RHEA:19989"/>
        <dbReference type="ChEBI" id="CHEBI:58533"/>
        <dbReference type="ChEBI" id="CHEBI:58548"/>
        <dbReference type="EC" id="5.3.1.23"/>
    </reaction>
</comment>
<feature type="binding site" evidence="3">
    <location>
        <begin position="297"/>
        <end position="298"/>
    </location>
    <ligand>
        <name>substrate</name>
    </ligand>
</feature>
<dbReference type="InterPro" id="IPR037171">
    <property type="entry name" value="NagB/RpiA_transferase-like"/>
</dbReference>
<evidence type="ECO:0000313" key="5">
    <source>
        <dbReference type="Proteomes" id="UP000886805"/>
    </source>
</evidence>
<proteinExistence type="inferred from homology"/>
<dbReference type="HAMAP" id="MF_01678">
    <property type="entry name" value="Salvage_MtnA"/>
    <property type="match status" value="1"/>
</dbReference>
<reference evidence="4" key="1">
    <citation type="journal article" date="2021" name="PeerJ">
        <title>Extensive microbial diversity within the chicken gut microbiome revealed by metagenomics and culture.</title>
        <authorList>
            <person name="Gilroy R."/>
            <person name="Ravi A."/>
            <person name="Getino M."/>
            <person name="Pursley I."/>
            <person name="Horton D.L."/>
            <person name="Alikhan N.F."/>
            <person name="Baker D."/>
            <person name="Gharbi K."/>
            <person name="Hall N."/>
            <person name="Watson M."/>
            <person name="Adriaenssens E.M."/>
            <person name="Foster-Nyarko E."/>
            <person name="Jarju S."/>
            <person name="Secka A."/>
            <person name="Antonio M."/>
            <person name="Oren A."/>
            <person name="Chaudhuri R.R."/>
            <person name="La Ragione R."/>
            <person name="Hildebrand F."/>
            <person name="Pallen M.J."/>
        </authorList>
    </citation>
    <scope>NUCLEOTIDE SEQUENCE</scope>
    <source>
        <strain evidence="4">ChiSxjej3B15-1167</strain>
    </source>
</reference>